<evidence type="ECO:0000313" key="3">
    <source>
        <dbReference type="Proteomes" id="UP000265618"/>
    </source>
</evidence>
<proteinExistence type="predicted"/>
<reference evidence="2 3" key="1">
    <citation type="journal article" date="2018" name="PLoS ONE">
        <title>The draft genome of Kipferlia bialata reveals reductive genome evolution in fornicate parasites.</title>
        <authorList>
            <person name="Tanifuji G."/>
            <person name="Takabayashi S."/>
            <person name="Kume K."/>
            <person name="Takagi M."/>
            <person name="Nakayama T."/>
            <person name="Kamikawa R."/>
            <person name="Inagaki Y."/>
            <person name="Hashimoto T."/>
        </authorList>
    </citation>
    <scope>NUCLEOTIDE SEQUENCE [LARGE SCALE GENOMIC DNA]</scope>
    <source>
        <strain evidence="2">NY0173</strain>
    </source>
</reference>
<dbReference type="EMBL" id="BDIP01003102">
    <property type="protein sequence ID" value="GIQ87274.1"/>
    <property type="molecule type" value="Genomic_DNA"/>
</dbReference>
<dbReference type="AlphaFoldDB" id="A0A9K3D4T6"/>
<feature type="region of interest" description="Disordered" evidence="1">
    <location>
        <begin position="38"/>
        <end position="60"/>
    </location>
</feature>
<organism evidence="2 3">
    <name type="scientific">Kipferlia bialata</name>
    <dbReference type="NCBI Taxonomy" id="797122"/>
    <lineage>
        <taxon>Eukaryota</taxon>
        <taxon>Metamonada</taxon>
        <taxon>Carpediemonas-like organisms</taxon>
        <taxon>Kipferlia</taxon>
    </lineage>
</organism>
<feature type="compositionally biased region" description="Basic and acidic residues" evidence="1">
    <location>
        <begin position="42"/>
        <end position="55"/>
    </location>
</feature>
<name>A0A9K3D4T6_9EUKA</name>
<accession>A0A9K3D4T6</accession>
<gene>
    <name evidence="2" type="ORF">KIPB_009278</name>
</gene>
<keyword evidence="3" id="KW-1185">Reference proteome</keyword>
<evidence type="ECO:0000313" key="2">
    <source>
        <dbReference type="EMBL" id="GIQ87274.1"/>
    </source>
</evidence>
<feature type="non-terminal residue" evidence="2">
    <location>
        <position position="1"/>
    </location>
</feature>
<evidence type="ECO:0000256" key="1">
    <source>
        <dbReference type="SAM" id="MobiDB-lite"/>
    </source>
</evidence>
<sequence length="85" mass="9884">MAEERDSEAISRAFQELRHQTSRLLEDNVTSLPPRAYQIDPNGHDTDKHAHGARDLKRKKRKAKFKKDLAQLDANSDVLEIFERE</sequence>
<dbReference type="Proteomes" id="UP000265618">
    <property type="component" value="Unassembled WGS sequence"/>
</dbReference>
<protein>
    <submittedName>
        <fullName evidence="2">Uncharacterized protein</fullName>
    </submittedName>
</protein>
<comment type="caution">
    <text evidence="2">The sequence shown here is derived from an EMBL/GenBank/DDBJ whole genome shotgun (WGS) entry which is preliminary data.</text>
</comment>